<name>A0A9J6BBR8_POLVA</name>
<dbReference type="AlphaFoldDB" id="A0A9J6BBR8"/>
<dbReference type="Gene3D" id="1.10.238.270">
    <property type="match status" value="1"/>
</dbReference>
<proteinExistence type="predicted"/>
<organism evidence="1 2">
    <name type="scientific">Polypedilum vanderplanki</name>
    <name type="common">Sleeping chironomid midge</name>
    <dbReference type="NCBI Taxonomy" id="319348"/>
    <lineage>
        <taxon>Eukaryota</taxon>
        <taxon>Metazoa</taxon>
        <taxon>Ecdysozoa</taxon>
        <taxon>Arthropoda</taxon>
        <taxon>Hexapoda</taxon>
        <taxon>Insecta</taxon>
        <taxon>Pterygota</taxon>
        <taxon>Neoptera</taxon>
        <taxon>Endopterygota</taxon>
        <taxon>Diptera</taxon>
        <taxon>Nematocera</taxon>
        <taxon>Chironomoidea</taxon>
        <taxon>Chironomidae</taxon>
        <taxon>Chironominae</taxon>
        <taxon>Polypedilum</taxon>
        <taxon>Polypedilum</taxon>
    </lineage>
</organism>
<protein>
    <submittedName>
        <fullName evidence="1">Uncharacterized protein</fullName>
    </submittedName>
</protein>
<sequence>MNDGYAFPWYPICYGMDKDTPPVSECCELAALVYSYDSRHTCSQECLLDGGKACCYDLCFLDTHKILTPNGINSEGLYNAFSYGKEMTSEMSEVLSNAMKLCLPLFNQGNGFTCNIPNGLFYVTKCIVRETFKNCPNYTISESCDELKRLLSACIEKTTPRP</sequence>
<dbReference type="EMBL" id="JADBJN010000004">
    <property type="protein sequence ID" value="KAG5667313.1"/>
    <property type="molecule type" value="Genomic_DNA"/>
</dbReference>
<keyword evidence="2" id="KW-1185">Reference proteome</keyword>
<evidence type="ECO:0000313" key="1">
    <source>
        <dbReference type="EMBL" id="KAG5667313.1"/>
    </source>
</evidence>
<accession>A0A9J6BBR8</accession>
<dbReference type="Proteomes" id="UP001107558">
    <property type="component" value="Chromosome 4"/>
</dbReference>
<comment type="caution">
    <text evidence="1">The sequence shown here is derived from an EMBL/GenBank/DDBJ whole genome shotgun (WGS) entry which is preliminary data.</text>
</comment>
<evidence type="ECO:0000313" key="2">
    <source>
        <dbReference type="Proteomes" id="UP001107558"/>
    </source>
</evidence>
<reference evidence="1" key="1">
    <citation type="submission" date="2021-03" db="EMBL/GenBank/DDBJ databases">
        <title>Chromosome level genome of the anhydrobiotic midge Polypedilum vanderplanki.</title>
        <authorList>
            <person name="Yoshida Y."/>
            <person name="Kikawada T."/>
            <person name="Gusev O."/>
        </authorList>
    </citation>
    <scope>NUCLEOTIDE SEQUENCE</scope>
    <source>
        <strain evidence="1">NIAS01</strain>
        <tissue evidence="1">Whole body or cell culture</tissue>
    </source>
</reference>
<gene>
    <name evidence="1" type="ORF">PVAND_015298</name>
</gene>